<organism evidence="1">
    <name type="scientific">Human immunodeficiency virus type 1</name>
    <name type="common">HIV-1</name>
    <dbReference type="NCBI Taxonomy" id="11676"/>
    <lineage>
        <taxon>Viruses</taxon>
        <taxon>Riboviria</taxon>
        <taxon>Pararnavirae</taxon>
        <taxon>Artverviricota</taxon>
        <taxon>Revtraviricetes</taxon>
        <taxon>Ortervirales</taxon>
        <taxon>Retroviridae</taxon>
        <taxon>Orthoretrovirinae</taxon>
        <taxon>Lentivirus</taxon>
        <taxon>Lentivirus humimdef1</taxon>
    </lineage>
</organism>
<keyword evidence="1" id="KW-0946">Virion</keyword>
<evidence type="ECO:0000313" key="1">
    <source>
        <dbReference type="EMBL" id="ABA08242.1"/>
    </source>
</evidence>
<gene>
    <name evidence="1" type="primary">env</name>
</gene>
<accession>Q3LX90</accession>
<organismHost>
    <name type="scientific">Homo sapiens</name>
    <name type="common">Human</name>
    <dbReference type="NCBI Taxonomy" id="9606"/>
</organismHost>
<dbReference type="EMBL" id="DQ155153">
    <property type="protein sequence ID" value="ABA08242.1"/>
    <property type="molecule type" value="Genomic_DNA"/>
</dbReference>
<reference evidence="1" key="1">
    <citation type="journal article" date="2008" name="AIDS Res. Hum. Retroviruses">
        <title>HIV type 1 genetic diversity in Moyale, Mandera, and Turkana based on env-C2-V3 sequences.</title>
        <authorList>
            <person name="Khamadi S.A."/>
            <person name="Lihana R.W."/>
            <person name="Mwaniki D.L."/>
            <person name="Kinyua J."/>
            <person name="Lagat N."/>
            <person name="Carter J.Y."/>
            <person name="Ichimura H."/>
            <person name="Oishi I."/>
            <person name="Okoth F.A."/>
            <person name="Ochieng W."/>
        </authorList>
    </citation>
    <scope>NUCLEOTIDE SEQUENCE</scope>
    <source>
        <strain evidence="1">MYDH033</strain>
    </source>
</reference>
<proteinExistence type="predicted"/>
<name>Q3LX90_HV1</name>
<feature type="non-terminal residue" evidence="1">
    <location>
        <position position="151"/>
    </location>
</feature>
<protein>
    <submittedName>
        <fullName evidence="1">Envelope glycoprotein</fullName>
    </submittedName>
</protein>
<sequence length="151" mass="17520">DQACRINSTAVAMALSAKDKVIIRICKYHKQCQKYNSTTCPACENYLYQTWQQYKKKYAVSDQDKHSMQQVTSSGISERILSGQSIRMESHFTKGSSTIRRILREQTIIFTNSSGRGSRNHTHRFKLWRRIFYWNHQACLIALGIPVPCQL</sequence>
<dbReference type="GO" id="GO:0019031">
    <property type="term" value="C:viral envelope"/>
    <property type="evidence" value="ECO:0007669"/>
    <property type="project" value="UniProtKB-KW"/>
</dbReference>
<feature type="non-terminal residue" evidence="1">
    <location>
        <position position="1"/>
    </location>
</feature>
<keyword evidence="1" id="KW-0261">Viral envelope protein</keyword>